<keyword evidence="13" id="KW-1185">Reference proteome</keyword>
<evidence type="ECO:0000256" key="3">
    <source>
        <dbReference type="ARBA" id="ARBA00022679"/>
    </source>
</evidence>
<feature type="domain" description="Protein kinase" evidence="11">
    <location>
        <begin position="224"/>
        <end position="331"/>
    </location>
</feature>
<dbReference type="EMBL" id="JBBNAE010000001">
    <property type="protein sequence ID" value="KAK9153487.1"/>
    <property type="molecule type" value="Genomic_DNA"/>
</dbReference>
<keyword evidence="6 9" id="KW-0067">ATP-binding</keyword>
<dbReference type="EC" id="2.7.11.1" evidence="1"/>
<sequence length="331" mass="37526">MNKNNMSNYVLTLRNTSTRKHTINLKCIRALFRLDVDCIVGGSIFTPIHGPIRAGSVVQEIVRHEEEEDIHRREGKLNEEDVDQPPNIPADISAIDAAWLRSFYPELEKEHKKHIANVTAAAALKIQTCYRRYLARKAVVALKELEINKGRTTNTCSCNTPMPNPTPREETEYASSSSSTTELNSGKYFFSDLTFCRTSSMSSNIDNNYSFGENNQLVQELSNFRLLRWLGSGSSGNVYLCQLRGPSIGSPNENLYAMKVVDRLASRNKLQRAEIEKEILGMLHHPFLPTLYAQFDSSHYSCFVMEYCPGGDLHNVRLRQPNRRFNVSSAK</sequence>
<feature type="binding site" evidence="9">
    <location>
        <position position="259"/>
    </location>
    <ligand>
        <name>ATP</name>
        <dbReference type="ChEBI" id="CHEBI:30616"/>
    </ligand>
</feature>
<comment type="catalytic activity">
    <reaction evidence="8">
        <text>L-seryl-[protein] + ATP = O-phospho-L-seryl-[protein] + ADP + H(+)</text>
        <dbReference type="Rhea" id="RHEA:17989"/>
        <dbReference type="Rhea" id="RHEA-COMP:9863"/>
        <dbReference type="Rhea" id="RHEA-COMP:11604"/>
        <dbReference type="ChEBI" id="CHEBI:15378"/>
        <dbReference type="ChEBI" id="CHEBI:29999"/>
        <dbReference type="ChEBI" id="CHEBI:30616"/>
        <dbReference type="ChEBI" id="CHEBI:83421"/>
        <dbReference type="ChEBI" id="CHEBI:456216"/>
        <dbReference type="EC" id="2.7.11.1"/>
    </reaction>
</comment>
<keyword evidence="5" id="KW-0418">Kinase</keyword>
<dbReference type="InterPro" id="IPR017441">
    <property type="entry name" value="Protein_kinase_ATP_BS"/>
</dbReference>
<dbReference type="GO" id="GO:0005524">
    <property type="term" value="F:ATP binding"/>
    <property type="evidence" value="ECO:0007669"/>
    <property type="project" value="UniProtKB-UniRule"/>
</dbReference>
<dbReference type="PANTHER" id="PTHR45637">
    <property type="entry name" value="FLIPPASE KINASE 1-RELATED"/>
    <property type="match status" value="1"/>
</dbReference>
<accession>A0AAP0PR87</accession>
<feature type="region of interest" description="Disordered" evidence="10">
    <location>
        <begin position="156"/>
        <end position="179"/>
    </location>
</feature>
<evidence type="ECO:0000256" key="7">
    <source>
        <dbReference type="ARBA" id="ARBA00047899"/>
    </source>
</evidence>
<evidence type="ECO:0000256" key="5">
    <source>
        <dbReference type="ARBA" id="ARBA00022777"/>
    </source>
</evidence>
<gene>
    <name evidence="12" type="ORF">Sjap_000967</name>
</gene>
<dbReference type="CDD" id="cd23767">
    <property type="entry name" value="IQCD"/>
    <property type="match status" value="1"/>
</dbReference>
<evidence type="ECO:0000313" key="13">
    <source>
        <dbReference type="Proteomes" id="UP001417504"/>
    </source>
</evidence>
<dbReference type="PROSITE" id="PS00107">
    <property type="entry name" value="PROTEIN_KINASE_ATP"/>
    <property type="match status" value="1"/>
</dbReference>
<dbReference type="InterPro" id="IPR000719">
    <property type="entry name" value="Prot_kinase_dom"/>
</dbReference>
<name>A0AAP0PR87_9MAGN</name>
<comment type="caution">
    <text evidence="12">The sequence shown here is derived from an EMBL/GenBank/DDBJ whole genome shotgun (WGS) entry which is preliminary data.</text>
</comment>
<evidence type="ECO:0000256" key="4">
    <source>
        <dbReference type="ARBA" id="ARBA00022741"/>
    </source>
</evidence>
<dbReference type="InterPro" id="IPR000048">
    <property type="entry name" value="IQ_motif_EF-hand-BS"/>
</dbReference>
<proteinExistence type="predicted"/>
<dbReference type="PROSITE" id="PS50096">
    <property type="entry name" value="IQ"/>
    <property type="match status" value="1"/>
</dbReference>
<keyword evidence="3" id="KW-0808">Transferase</keyword>
<organism evidence="12 13">
    <name type="scientific">Stephania japonica</name>
    <dbReference type="NCBI Taxonomy" id="461633"/>
    <lineage>
        <taxon>Eukaryota</taxon>
        <taxon>Viridiplantae</taxon>
        <taxon>Streptophyta</taxon>
        <taxon>Embryophyta</taxon>
        <taxon>Tracheophyta</taxon>
        <taxon>Spermatophyta</taxon>
        <taxon>Magnoliopsida</taxon>
        <taxon>Ranunculales</taxon>
        <taxon>Menispermaceae</taxon>
        <taxon>Menispermoideae</taxon>
        <taxon>Cissampelideae</taxon>
        <taxon>Stephania</taxon>
    </lineage>
</organism>
<evidence type="ECO:0000256" key="6">
    <source>
        <dbReference type="ARBA" id="ARBA00022840"/>
    </source>
</evidence>
<evidence type="ECO:0000256" key="8">
    <source>
        <dbReference type="ARBA" id="ARBA00048679"/>
    </source>
</evidence>
<evidence type="ECO:0000256" key="9">
    <source>
        <dbReference type="PROSITE-ProRule" id="PRU10141"/>
    </source>
</evidence>
<evidence type="ECO:0000313" key="12">
    <source>
        <dbReference type="EMBL" id="KAK9153487.1"/>
    </source>
</evidence>
<dbReference type="SUPFAM" id="SSF56112">
    <property type="entry name" value="Protein kinase-like (PK-like)"/>
    <property type="match status" value="1"/>
</dbReference>
<dbReference type="GO" id="GO:0004674">
    <property type="term" value="F:protein serine/threonine kinase activity"/>
    <property type="evidence" value="ECO:0007669"/>
    <property type="project" value="UniProtKB-KW"/>
</dbReference>
<evidence type="ECO:0000256" key="2">
    <source>
        <dbReference type="ARBA" id="ARBA00022527"/>
    </source>
</evidence>
<evidence type="ECO:0000256" key="10">
    <source>
        <dbReference type="SAM" id="MobiDB-lite"/>
    </source>
</evidence>
<comment type="catalytic activity">
    <reaction evidence="7">
        <text>L-threonyl-[protein] + ATP = O-phospho-L-threonyl-[protein] + ADP + H(+)</text>
        <dbReference type="Rhea" id="RHEA:46608"/>
        <dbReference type="Rhea" id="RHEA-COMP:11060"/>
        <dbReference type="Rhea" id="RHEA-COMP:11605"/>
        <dbReference type="ChEBI" id="CHEBI:15378"/>
        <dbReference type="ChEBI" id="CHEBI:30013"/>
        <dbReference type="ChEBI" id="CHEBI:30616"/>
        <dbReference type="ChEBI" id="CHEBI:61977"/>
        <dbReference type="ChEBI" id="CHEBI:456216"/>
        <dbReference type="EC" id="2.7.11.1"/>
    </reaction>
</comment>
<dbReference type="Gene3D" id="3.30.200.20">
    <property type="entry name" value="Phosphorylase Kinase, domain 1"/>
    <property type="match status" value="1"/>
</dbReference>
<dbReference type="Pfam" id="PF00069">
    <property type="entry name" value="Pkinase"/>
    <property type="match status" value="1"/>
</dbReference>
<reference evidence="12 13" key="1">
    <citation type="submission" date="2024-01" db="EMBL/GenBank/DDBJ databases">
        <title>Genome assemblies of Stephania.</title>
        <authorList>
            <person name="Yang L."/>
        </authorList>
    </citation>
    <scope>NUCLEOTIDE SEQUENCE [LARGE SCALE GENOMIC DNA]</scope>
    <source>
        <strain evidence="12">QJT</strain>
        <tissue evidence="12">Leaf</tissue>
    </source>
</reference>
<dbReference type="InterPro" id="IPR011009">
    <property type="entry name" value="Kinase-like_dom_sf"/>
</dbReference>
<evidence type="ECO:0000259" key="11">
    <source>
        <dbReference type="PROSITE" id="PS50011"/>
    </source>
</evidence>
<dbReference type="Pfam" id="PF00612">
    <property type="entry name" value="IQ"/>
    <property type="match status" value="1"/>
</dbReference>
<protein>
    <recommendedName>
        <fullName evidence="1">non-specific serine/threonine protein kinase</fullName>
        <ecNumber evidence="1">2.7.11.1</ecNumber>
    </recommendedName>
</protein>
<evidence type="ECO:0000256" key="1">
    <source>
        <dbReference type="ARBA" id="ARBA00012513"/>
    </source>
</evidence>
<dbReference type="Proteomes" id="UP001417504">
    <property type="component" value="Unassembled WGS sequence"/>
</dbReference>
<dbReference type="AlphaFoldDB" id="A0AAP0PR87"/>
<keyword evidence="4 9" id="KW-0547">Nucleotide-binding</keyword>
<dbReference type="PROSITE" id="PS50011">
    <property type="entry name" value="PROTEIN_KINASE_DOM"/>
    <property type="match status" value="1"/>
</dbReference>
<keyword evidence="2" id="KW-0723">Serine/threonine-protein kinase</keyword>